<protein>
    <recommendedName>
        <fullName evidence="5">Fructose-bisphosphate aldolase</fullName>
    </recommendedName>
</protein>
<evidence type="ECO:0000313" key="3">
    <source>
        <dbReference type="EMBL" id="MDQ0752941.1"/>
    </source>
</evidence>
<dbReference type="InterPro" id="IPR013785">
    <property type="entry name" value="Aldolase_TIM"/>
</dbReference>
<accession>A0ABU0QZX0</accession>
<organism evidence="3 4">
    <name type="scientific">Streptomyces africanus</name>
    <dbReference type="NCBI Taxonomy" id="231024"/>
    <lineage>
        <taxon>Bacteria</taxon>
        <taxon>Bacillati</taxon>
        <taxon>Actinomycetota</taxon>
        <taxon>Actinomycetes</taxon>
        <taxon>Kitasatosporales</taxon>
        <taxon>Streptomycetaceae</taxon>
        <taxon>Streptomyces</taxon>
    </lineage>
</organism>
<reference evidence="3 4" key="1">
    <citation type="submission" date="2023-07" db="EMBL/GenBank/DDBJ databases">
        <title>Comparative genomics of wheat-associated soil bacteria to identify genetic determinants of phenazine resistance.</title>
        <authorList>
            <person name="Mouncey N."/>
        </authorList>
    </citation>
    <scope>NUCLEOTIDE SEQUENCE [LARGE SCALE GENOMIC DNA]</scope>
    <source>
        <strain evidence="3 4">B3I12</strain>
    </source>
</reference>
<evidence type="ECO:0000256" key="1">
    <source>
        <dbReference type="ARBA" id="ARBA00001947"/>
    </source>
</evidence>
<dbReference type="Pfam" id="PF01116">
    <property type="entry name" value="F_bP_aldolase"/>
    <property type="match status" value="1"/>
</dbReference>
<comment type="cofactor">
    <cofactor evidence="1">
        <name>Zn(2+)</name>
        <dbReference type="ChEBI" id="CHEBI:29105"/>
    </cofactor>
</comment>
<dbReference type="InterPro" id="IPR000771">
    <property type="entry name" value="FBA_II"/>
</dbReference>
<dbReference type="Gene3D" id="3.20.20.70">
    <property type="entry name" value="Aldolase class I"/>
    <property type="match status" value="1"/>
</dbReference>
<keyword evidence="4" id="KW-1185">Reference proteome</keyword>
<sequence>MSATGVDALAVAVGSSHAMTTRTARLDHGLIARLAAAVPVPLVLHGSTGVPDGELRKAVAAGMVKVNIGTALNAAFTGAVRHPRRGARGRRPPARPHRGAPGDGRCRDVGAAGAVGRRVRISVSRAAACTPHAADIQYLALVREPLGLLKGRLKSSREGAWSGQPVRLARWTGGSDRDRFGRGGCRRAGDGRAVCLARASGLAACLGRSGPAGARVRPVEWAGVRAVADEQRYGSGISCRRRWHGVQQFVLVRRG</sequence>
<feature type="region of interest" description="Disordered" evidence="2">
    <location>
        <begin position="82"/>
        <end position="107"/>
    </location>
</feature>
<comment type="caution">
    <text evidence="3">The sequence shown here is derived from an EMBL/GenBank/DDBJ whole genome shotgun (WGS) entry which is preliminary data.</text>
</comment>
<evidence type="ECO:0008006" key="5">
    <source>
        <dbReference type="Google" id="ProtNLM"/>
    </source>
</evidence>
<dbReference type="Proteomes" id="UP001232755">
    <property type="component" value="Unassembled WGS sequence"/>
</dbReference>
<dbReference type="SUPFAM" id="SSF51569">
    <property type="entry name" value="Aldolase"/>
    <property type="match status" value="1"/>
</dbReference>
<feature type="compositionally biased region" description="Basic residues" evidence="2">
    <location>
        <begin position="82"/>
        <end position="98"/>
    </location>
</feature>
<gene>
    <name evidence="3" type="ORF">QF034_007172</name>
</gene>
<evidence type="ECO:0000313" key="4">
    <source>
        <dbReference type="Proteomes" id="UP001232755"/>
    </source>
</evidence>
<proteinExistence type="predicted"/>
<dbReference type="EMBL" id="JAUSYP010000001">
    <property type="protein sequence ID" value="MDQ0752941.1"/>
    <property type="molecule type" value="Genomic_DNA"/>
</dbReference>
<evidence type="ECO:0000256" key="2">
    <source>
        <dbReference type="SAM" id="MobiDB-lite"/>
    </source>
</evidence>
<name>A0ABU0QZX0_9ACTN</name>